<protein>
    <submittedName>
        <fullName evidence="1">Uncharacterized protein</fullName>
    </submittedName>
</protein>
<organism evidence="1">
    <name type="scientific">Tolypothrix bouteillei VB521301</name>
    <dbReference type="NCBI Taxonomy" id="1479485"/>
    <lineage>
        <taxon>Bacteria</taxon>
        <taxon>Bacillati</taxon>
        <taxon>Cyanobacteriota</taxon>
        <taxon>Cyanophyceae</taxon>
        <taxon>Nostocales</taxon>
        <taxon>Tolypothrichaceae</taxon>
        <taxon>Tolypothrix</taxon>
    </lineage>
</organism>
<dbReference type="AlphaFoldDB" id="A0A0C1RKQ9"/>
<accession>A0A0C1RKQ9</accession>
<sequence>MLNGYLKILFSSVLVLTLGTFFSKKAQAQYFVNDTFTDGYFNNGIDSFDVSWLGISSNYPGTFSTPSQIQLNVVDDSILGNGKALNIDTPTFTTSRSNFIPTHFAVGTFAPVSLGNEVGDTLYLSFDFRFTTKPSTSATSSQFPVYRRGAFRFGLYNSASTPVTSNILAPLVNSSTPIEDDGGYFVLVGLAGTNSLLLCKENFNSGDTITGGYGSVQLTSTTSVPTIDDTARHTAVLTIMRLDSQTVRISTSIDGLLIKTVDSGSEIITSFDEIAVRSVFSDLDVIIDNVILQAL</sequence>
<comment type="caution">
    <text evidence="1">The sequence shown here is derived from an EMBL/GenBank/DDBJ whole genome shotgun (WGS) entry which is preliminary data.</text>
</comment>
<dbReference type="OrthoDB" id="483976at2"/>
<proteinExistence type="predicted"/>
<dbReference type="EMBL" id="JHEG02000036">
    <property type="protein sequence ID" value="KIE12515.1"/>
    <property type="molecule type" value="Genomic_DNA"/>
</dbReference>
<gene>
    <name evidence="1" type="ORF">DA73_0209330</name>
</gene>
<evidence type="ECO:0000313" key="1">
    <source>
        <dbReference type="EMBL" id="KIE12515.1"/>
    </source>
</evidence>
<name>A0A0C1RKQ9_9CYAN</name>
<reference evidence="1" key="1">
    <citation type="journal article" date="2015" name="Genome Announc.">
        <title>Draft Genome Sequence of Tolypothrix boutellei Strain VB521301.</title>
        <authorList>
            <person name="Chandrababunaidu M.M."/>
            <person name="Singh D."/>
            <person name="Sen D."/>
            <person name="Bhan S."/>
            <person name="Das S."/>
            <person name="Gupta A."/>
            <person name="Adhikary S.P."/>
            <person name="Tripathy S."/>
        </authorList>
    </citation>
    <scope>NUCLEOTIDE SEQUENCE</scope>
    <source>
        <strain evidence="1">VB521301</strain>
    </source>
</reference>